<dbReference type="InterPro" id="IPR032675">
    <property type="entry name" value="LRR_dom_sf"/>
</dbReference>
<name>A0A059CP46_EUCGR</name>
<dbReference type="GO" id="GO:0038023">
    <property type="term" value="F:signaling receptor activity"/>
    <property type="evidence" value="ECO:0000318"/>
    <property type="project" value="GO_Central"/>
</dbReference>
<reference evidence="1" key="1">
    <citation type="submission" date="2013-07" db="EMBL/GenBank/DDBJ databases">
        <title>The genome of Eucalyptus grandis.</title>
        <authorList>
            <person name="Schmutz J."/>
            <person name="Hayes R."/>
            <person name="Myburg A."/>
            <person name="Tuskan G."/>
            <person name="Grattapaglia D."/>
            <person name="Rokhsar D.S."/>
        </authorList>
    </citation>
    <scope>NUCLEOTIDE SEQUENCE</scope>
    <source>
        <tissue evidence="1">Leaf extractions</tissue>
    </source>
</reference>
<evidence type="ECO:0000313" key="1">
    <source>
        <dbReference type="EMBL" id="KCW79984.1"/>
    </source>
</evidence>
<dbReference type="EMBL" id="KK198755">
    <property type="protein sequence ID" value="KCW79984.1"/>
    <property type="molecule type" value="Genomic_DNA"/>
</dbReference>
<dbReference type="Gene3D" id="3.80.10.10">
    <property type="entry name" value="Ribonuclease Inhibitor"/>
    <property type="match status" value="2"/>
</dbReference>
<gene>
    <name evidence="1" type="ORF">EUGRSUZ_C01316</name>
</gene>
<protein>
    <recommendedName>
        <fullName evidence="2">Leucine-rich repeat-containing N-terminal plant-type domain-containing protein</fullName>
    </recommendedName>
</protein>
<dbReference type="PANTHER" id="PTHR48064">
    <property type="entry name" value="OS01G0750400 PROTEIN"/>
    <property type="match status" value="1"/>
</dbReference>
<sequence length="214" mass="23914">MGLQERLSPHLENLSLLASLDLCSNSFYGMIMIEIGHLCCLKELMFELNQFEGNIPPILTKCQNLEVMSLATNRLTGGILREFDAFPNSNDLRGQIPSSLGNISTLQVIILVNTTLTGSIPSALFNRSLTWVNLMDNYLSGSLPFDLCYRWSNIQMLALNKNQFSGLPLETLTQCKELIILGLSYNRFQESVPRDIGSLQKSISLLNKIELSLP</sequence>
<dbReference type="InParanoid" id="A0A059CP46"/>
<dbReference type="SUPFAM" id="SSF52058">
    <property type="entry name" value="L domain-like"/>
    <property type="match status" value="1"/>
</dbReference>
<dbReference type="OMA" id="MIMIEIG"/>
<dbReference type="STRING" id="71139.A0A059CP46"/>
<dbReference type="AlphaFoldDB" id="A0A059CP46"/>
<dbReference type="PANTHER" id="PTHR48064:SF6">
    <property type="entry name" value="RECEPTOR-LIKE PROTEIN KINASE 2"/>
    <property type="match status" value="1"/>
</dbReference>
<evidence type="ECO:0008006" key="2">
    <source>
        <dbReference type="Google" id="ProtNLM"/>
    </source>
</evidence>
<dbReference type="GO" id="GO:0005886">
    <property type="term" value="C:plasma membrane"/>
    <property type="evidence" value="ECO:0000318"/>
    <property type="project" value="GO_Central"/>
</dbReference>
<dbReference type="Gramene" id="KCW79984">
    <property type="protein sequence ID" value="KCW79984"/>
    <property type="gene ID" value="EUGRSUZ_C01316"/>
</dbReference>
<proteinExistence type="predicted"/>
<organism evidence="1">
    <name type="scientific">Eucalyptus grandis</name>
    <name type="common">Flooded gum</name>
    <dbReference type="NCBI Taxonomy" id="71139"/>
    <lineage>
        <taxon>Eukaryota</taxon>
        <taxon>Viridiplantae</taxon>
        <taxon>Streptophyta</taxon>
        <taxon>Embryophyta</taxon>
        <taxon>Tracheophyta</taxon>
        <taxon>Spermatophyta</taxon>
        <taxon>Magnoliopsida</taxon>
        <taxon>eudicotyledons</taxon>
        <taxon>Gunneridae</taxon>
        <taxon>Pentapetalae</taxon>
        <taxon>rosids</taxon>
        <taxon>malvids</taxon>
        <taxon>Myrtales</taxon>
        <taxon>Myrtaceae</taxon>
        <taxon>Myrtoideae</taxon>
        <taxon>Eucalypteae</taxon>
        <taxon>Eucalyptus</taxon>
    </lineage>
</organism>
<dbReference type="InterPro" id="IPR053038">
    <property type="entry name" value="RLP_Defense"/>
</dbReference>
<accession>A0A059CP46</accession>